<evidence type="ECO:0000256" key="6">
    <source>
        <dbReference type="ARBA" id="ARBA00022475"/>
    </source>
</evidence>
<dbReference type="GO" id="GO:0005886">
    <property type="term" value="C:plasma membrane"/>
    <property type="evidence" value="ECO:0007669"/>
    <property type="project" value="UniProtKB-SubCell"/>
</dbReference>
<evidence type="ECO:0000256" key="10">
    <source>
        <dbReference type="ARBA" id="ARBA00022989"/>
    </source>
</evidence>
<accession>A0A6C1KK51</accession>
<dbReference type="GeneID" id="95772063"/>
<evidence type="ECO:0000256" key="8">
    <source>
        <dbReference type="ARBA" id="ARBA00022692"/>
    </source>
</evidence>
<evidence type="ECO:0000256" key="12">
    <source>
        <dbReference type="RuleBase" id="RU003879"/>
    </source>
</evidence>
<dbReference type="Pfam" id="PF02472">
    <property type="entry name" value="ExbD"/>
    <property type="match status" value="1"/>
</dbReference>
<sequence length="148" mass="15298">MDEKPFETMNVIPFVDIMLVLLTMVLTTASFIAVGRIPVSLPQAAPMKVEQQKDTLIEITADGTLHLEGAALSVAELKGRLGAMPKDTSILIRADKAVAFQSFVDVADVLKTLAFTKVGVQTRGVAAGAGAAPGGAASQGTPPQGTPP</sequence>
<comment type="subcellular location">
    <subcellularLocation>
        <location evidence="2">Cell inner membrane</location>
        <topology evidence="2">Single-pass type II membrane protein</topology>
    </subcellularLocation>
    <subcellularLocation>
        <location evidence="12">Cell membrane</location>
        <topology evidence="12">Single-pass type II membrane protein</topology>
    </subcellularLocation>
</comment>
<evidence type="ECO:0000256" key="3">
    <source>
        <dbReference type="ARBA" id="ARBA00005811"/>
    </source>
</evidence>
<dbReference type="GO" id="GO:0015031">
    <property type="term" value="P:protein transport"/>
    <property type="evidence" value="ECO:0007669"/>
    <property type="project" value="UniProtKB-KW"/>
</dbReference>
<evidence type="ECO:0000256" key="9">
    <source>
        <dbReference type="ARBA" id="ARBA00022927"/>
    </source>
</evidence>
<protein>
    <submittedName>
        <fullName evidence="15">Biopolymer transporter ExbD</fullName>
    </submittedName>
</protein>
<evidence type="ECO:0000256" key="13">
    <source>
        <dbReference type="SAM" id="MobiDB-lite"/>
    </source>
</evidence>
<keyword evidence="10 14" id="KW-1133">Transmembrane helix</keyword>
<dbReference type="OrthoDB" id="8858387at2"/>
<evidence type="ECO:0000256" key="1">
    <source>
        <dbReference type="ARBA" id="ARBA00003540"/>
    </source>
</evidence>
<dbReference type="RefSeq" id="WP_138397694.1">
    <property type="nucleotide sequence ID" value="NZ_JBAFVI010000009.1"/>
</dbReference>
<dbReference type="Gene3D" id="3.30.420.270">
    <property type="match status" value="1"/>
</dbReference>
<evidence type="ECO:0000313" key="16">
    <source>
        <dbReference type="Proteomes" id="UP000305131"/>
    </source>
</evidence>
<evidence type="ECO:0000256" key="14">
    <source>
        <dbReference type="SAM" id="Phobius"/>
    </source>
</evidence>
<dbReference type="GO" id="GO:0022857">
    <property type="term" value="F:transmembrane transporter activity"/>
    <property type="evidence" value="ECO:0007669"/>
    <property type="project" value="InterPro"/>
</dbReference>
<keyword evidence="8 12" id="KW-0812">Transmembrane</keyword>
<comment type="similarity">
    <text evidence="3 12">Belongs to the ExbD/TolR family.</text>
</comment>
<reference evidence="15 16" key="1">
    <citation type="submission" date="2019-05" db="EMBL/GenBank/DDBJ databases">
        <authorList>
            <person name="Zhou X."/>
        </authorList>
    </citation>
    <scope>NUCLEOTIDE SEQUENCE [LARGE SCALE GENOMIC DNA]</scope>
    <source>
        <strain evidence="15 16">DSM 432</strain>
    </source>
</reference>
<dbReference type="Proteomes" id="UP000305131">
    <property type="component" value="Unassembled WGS sequence"/>
</dbReference>
<keyword evidence="5 12" id="KW-0813">Transport</keyword>
<dbReference type="InterPro" id="IPR003400">
    <property type="entry name" value="ExbD"/>
</dbReference>
<keyword evidence="7" id="KW-0997">Cell inner membrane</keyword>
<comment type="function">
    <text evidence="1">Involved in the TonB-dependent energy-dependent transport of various receptor-bound substrates.</text>
</comment>
<keyword evidence="9 12" id="KW-0653">Protein transport</keyword>
<organism evidence="15 16">
    <name type="scientific">Xanthobacter autotrophicus</name>
    <dbReference type="NCBI Taxonomy" id="280"/>
    <lineage>
        <taxon>Bacteria</taxon>
        <taxon>Pseudomonadati</taxon>
        <taxon>Pseudomonadota</taxon>
        <taxon>Alphaproteobacteria</taxon>
        <taxon>Hyphomicrobiales</taxon>
        <taxon>Xanthobacteraceae</taxon>
        <taxon>Xanthobacter</taxon>
    </lineage>
</organism>
<comment type="caution">
    <text evidence="15">The sequence shown here is derived from an EMBL/GenBank/DDBJ whole genome shotgun (WGS) entry which is preliminary data.</text>
</comment>
<evidence type="ECO:0000256" key="2">
    <source>
        <dbReference type="ARBA" id="ARBA00004249"/>
    </source>
</evidence>
<evidence type="ECO:0000256" key="11">
    <source>
        <dbReference type="ARBA" id="ARBA00023136"/>
    </source>
</evidence>
<feature type="region of interest" description="Disordered" evidence="13">
    <location>
        <begin position="129"/>
        <end position="148"/>
    </location>
</feature>
<proteinExistence type="inferred from homology"/>
<feature type="transmembrane region" description="Helical" evidence="14">
    <location>
        <begin position="12"/>
        <end position="34"/>
    </location>
</feature>
<comment type="subunit">
    <text evidence="4">The accessory proteins ExbB and ExbD seem to form a complex with TonB.</text>
</comment>
<evidence type="ECO:0000256" key="4">
    <source>
        <dbReference type="ARBA" id="ARBA00011471"/>
    </source>
</evidence>
<dbReference type="PANTHER" id="PTHR30558">
    <property type="entry name" value="EXBD MEMBRANE COMPONENT OF PMF-DRIVEN MACROMOLECULE IMPORT SYSTEM"/>
    <property type="match status" value="1"/>
</dbReference>
<keyword evidence="6" id="KW-1003">Cell membrane</keyword>
<dbReference type="PANTHER" id="PTHR30558:SF12">
    <property type="entry name" value="BIOPOLYMER TRANSPORT PROTEIN EXBD"/>
    <property type="match status" value="1"/>
</dbReference>
<evidence type="ECO:0000256" key="7">
    <source>
        <dbReference type="ARBA" id="ARBA00022519"/>
    </source>
</evidence>
<evidence type="ECO:0000256" key="5">
    <source>
        <dbReference type="ARBA" id="ARBA00022448"/>
    </source>
</evidence>
<evidence type="ECO:0000313" key="15">
    <source>
        <dbReference type="EMBL" id="TLX44692.1"/>
    </source>
</evidence>
<name>A0A6C1KK51_XANAU</name>
<gene>
    <name evidence="15" type="ORF">FBQ73_01125</name>
</gene>
<dbReference type="EMBL" id="VAUP01000004">
    <property type="protein sequence ID" value="TLX44692.1"/>
    <property type="molecule type" value="Genomic_DNA"/>
</dbReference>
<keyword evidence="11 14" id="KW-0472">Membrane</keyword>
<dbReference type="AlphaFoldDB" id="A0A6C1KK51"/>